<feature type="transmembrane region" description="Helical" evidence="7">
    <location>
        <begin position="371"/>
        <end position="396"/>
    </location>
</feature>
<dbReference type="GO" id="GO:0022857">
    <property type="term" value="F:transmembrane transporter activity"/>
    <property type="evidence" value="ECO:0007669"/>
    <property type="project" value="TreeGrafter"/>
</dbReference>
<feature type="transmembrane region" description="Helical" evidence="7">
    <location>
        <begin position="416"/>
        <end position="438"/>
    </location>
</feature>
<feature type="transmembrane region" description="Helical" evidence="7">
    <location>
        <begin position="20"/>
        <end position="41"/>
    </location>
</feature>
<evidence type="ECO:0000256" key="2">
    <source>
        <dbReference type="ARBA" id="ARBA00022475"/>
    </source>
</evidence>
<dbReference type="EMBL" id="FXAZ01000005">
    <property type="protein sequence ID" value="SMG53394.1"/>
    <property type="molecule type" value="Genomic_DNA"/>
</dbReference>
<sequence>MRIRDYMSLAFDQLRRRKVVTALCAAGISIGCAAIIVAMSLGDSAQSYAEKEMNSFLRIDEITVTPFSAGGNRSGESNPNSEEAIRGQLTDQKLEVIRKLPHVKSALPMQSLSYMPMFMSDDRNNHVEVIATDLNELMSMGNTFRQGSPSDIPDTIVLNHGATFGLIDQQALNDLYTKLERDPFNEELNKQINQIQKLPASLYQKQVRFKYQGMEPNKELSSSYMRVTGILAKPANSTDSMAVYDKKAYVSFETAELLMDQLKLSETSGVAPLKKGQYNAVVVKVDQQDHVAKVEEQIKKLVLNTQTNLNQKDRLTEQFAIIRTIALGAGLFVLLIASISIVVAMTMSTYQRRRQIGIMKVLGANLGQIRNMFIIEAALLGFIGGLIGVLMSYWIVWGINGAVITATSSQETIIFIPFYIIPLGIFFAILTGVLSGIYPALSASKTDALTAIKRD</sequence>
<dbReference type="PANTHER" id="PTHR30572:SF4">
    <property type="entry name" value="ABC TRANSPORTER PERMEASE YTRF"/>
    <property type="match status" value="1"/>
</dbReference>
<comment type="subcellular location">
    <subcellularLocation>
        <location evidence="1">Cell membrane</location>
        <topology evidence="1">Multi-pass membrane protein</topology>
    </subcellularLocation>
</comment>
<evidence type="ECO:0000256" key="4">
    <source>
        <dbReference type="ARBA" id="ARBA00022989"/>
    </source>
</evidence>
<comment type="similarity">
    <text evidence="6">Belongs to the ABC-4 integral membrane protein family.</text>
</comment>
<dbReference type="InterPro" id="IPR003838">
    <property type="entry name" value="ABC3_permease_C"/>
</dbReference>
<dbReference type="PROSITE" id="PS51257">
    <property type="entry name" value="PROKAR_LIPOPROTEIN"/>
    <property type="match status" value="1"/>
</dbReference>
<dbReference type="Pfam" id="PF02687">
    <property type="entry name" value="FtsX"/>
    <property type="match status" value="1"/>
</dbReference>
<evidence type="ECO:0000259" key="9">
    <source>
        <dbReference type="Pfam" id="PF12704"/>
    </source>
</evidence>
<evidence type="ECO:0000256" key="7">
    <source>
        <dbReference type="SAM" id="Phobius"/>
    </source>
</evidence>
<name>A0A1X7LIS4_9BACL</name>
<keyword evidence="10" id="KW-0449">Lipoprotein</keyword>
<evidence type="ECO:0000256" key="6">
    <source>
        <dbReference type="ARBA" id="ARBA00038076"/>
    </source>
</evidence>
<keyword evidence="4 7" id="KW-1133">Transmembrane helix</keyword>
<dbReference type="AlphaFoldDB" id="A0A1X7LIS4"/>
<keyword evidence="3 7" id="KW-0812">Transmembrane</keyword>
<reference evidence="10 11" key="1">
    <citation type="submission" date="2017-04" db="EMBL/GenBank/DDBJ databases">
        <authorList>
            <person name="Afonso C.L."/>
            <person name="Miller P.J."/>
            <person name="Scott M.A."/>
            <person name="Spackman E."/>
            <person name="Goraichik I."/>
            <person name="Dimitrov K.M."/>
            <person name="Suarez D.L."/>
            <person name="Swayne D.E."/>
        </authorList>
    </citation>
    <scope>NUCLEOTIDE SEQUENCE [LARGE SCALE GENOMIC DNA]</scope>
    <source>
        <strain evidence="10 11">11</strain>
    </source>
</reference>
<feature type="transmembrane region" description="Helical" evidence="7">
    <location>
        <begin position="325"/>
        <end position="350"/>
    </location>
</feature>
<organism evidence="10 11">
    <name type="scientific">Paenibacillus aquistagni</name>
    <dbReference type="NCBI Taxonomy" id="1852522"/>
    <lineage>
        <taxon>Bacteria</taxon>
        <taxon>Bacillati</taxon>
        <taxon>Bacillota</taxon>
        <taxon>Bacilli</taxon>
        <taxon>Bacillales</taxon>
        <taxon>Paenibacillaceae</taxon>
        <taxon>Paenibacillus</taxon>
    </lineage>
</organism>
<evidence type="ECO:0000256" key="3">
    <source>
        <dbReference type="ARBA" id="ARBA00022692"/>
    </source>
</evidence>
<dbReference type="Pfam" id="PF12704">
    <property type="entry name" value="MacB_PCD"/>
    <property type="match status" value="1"/>
</dbReference>
<dbReference type="Proteomes" id="UP000193834">
    <property type="component" value="Unassembled WGS sequence"/>
</dbReference>
<evidence type="ECO:0000259" key="8">
    <source>
        <dbReference type="Pfam" id="PF02687"/>
    </source>
</evidence>
<dbReference type="STRING" id="1852522.SAMN06295960_3491"/>
<proteinExistence type="inferred from homology"/>
<accession>A0A1X7LIS4</accession>
<evidence type="ECO:0000313" key="10">
    <source>
        <dbReference type="EMBL" id="SMG53394.1"/>
    </source>
</evidence>
<keyword evidence="5 7" id="KW-0472">Membrane</keyword>
<dbReference type="InterPro" id="IPR025857">
    <property type="entry name" value="MacB_PCD"/>
</dbReference>
<feature type="domain" description="ABC3 transporter permease C-terminal" evidence="8">
    <location>
        <begin position="329"/>
        <end position="447"/>
    </location>
</feature>
<dbReference type="InterPro" id="IPR050250">
    <property type="entry name" value="Macrolide_Exporter_MacB"/>
</dbReference>
<evidence type="ECO:0000256" key="5">
    <source>
        <dbReference type="ARBA" id="ARBA00023136"/>
    </source>
</evidence>
<gene>
    <name evidence="10" type="ORF">SAMN06295960_3491</name>
</gene>
<dbReference type="RefSeq" id="WP_085496285.1">
    <property type="nucleotide sequence ID" value="NZ_FXAZ01000005.1"/>
</dbReference>
<evidence type="ECO:0000256" key="1">
    <source>
        <dbReference type="ARBA" id="ARBA00004651"/>
    </source>
</evidence>
<feature type="domain" description="MacB-like periplasmic core" evidence="9">
    <location>
        <begin position="21"/>
        <end position="300"/>
    </location>
</feature>
<keyword evidence="11" id="KW-1185">Reference proteome</keyword>
<evidence type="ECO:0000313" key="11">
    <source>
        <dbReference type="Proteomes" id="UP000193834"/>
    </source>
</evidence>
<keyword evidence="2" id="KW-1003">Cell membrane</keyword>
<protein>
    <submittedName>
        <fullName evidence="10">ABC-type transport system, involved in lipoprotein release, permease component</fullName>
    </submittedName>
</protein>
<dbReference type="PANTHER" id="PTHR30572">
    <property type="entry name" value="MEMBRANE COMPONENT OF TRANSPORTER-RELATED"/>
    <property type="match status" value="1"/>
</dbReference>
<dbReference type="GO" id="GO:0005886">
    <property type="term" value="C:plasma membrane"/>
    <property type="evidence" value="ECO:0007669"/>
    <property type="project" value="UniProtKB-SubCell"/>
</dbReference>
<dbReference type="OrthoDB" id="9770099at2"/>